<reference evidence="1 2" key="1">
    <citation type="submission" date="2016-11" db="EMBL/GenBank/DDBJ databases">
        <authorList>
            <person name="Jaros S."/>
            <person name="Januszkiewicz K."/>
            <person name="Wedrychowicz H."/>
        </authorList>
    </citation>
    <scope>NUCLEOTIDE SEQUENCE [LARGE SCALE GENOMIC DNA]</scope>
    <source>
        <strain evidence="1 2">DSM 17137</strain>
    </source>
</reference>
<proteinExistence type="predicted"/>
<name>A0A1M4TKB9_9HYPH</name>
<protein>
    <submittedName>
        <fullName evidence="1">3-hydroxybutyrate dehydrogenase</fullName>
    </submittedName>
</protein>
<dbReference type="Gene3D" id="3.40.50.720">
    <property type="entry name" value="NAD(P)-binding Rossmann-like Domain"/>
    <property type="match status" value="1"/>
</dbReference>
<dbReference type="EMBL" id="FQVC01000001">
    <property type="protein sequence ID" value="SHE44952.1"/>
    <property type="molecule type" value="Genomic_DNA"/>
</dbReference>
<organism evidence="1 2">
    <name type="scientific">Devosia limi DSM 17137</name>
    <dbReference type="NCBI Taxonomy" id="1121477"/>
    <lineage>
        <taxon>Bacteria</taxon>
        <taxon>Pseudomonadati</taxon>
        <taxon>Pseudomonadota</taxon>
        <taxon>Alphaproteobacteria</taxon>
        <taxon>Hyphomicrobiales</taxon>
        <taxon>Devosiaceae</taxon>
        <taxon>Devosia</taxon>
    </lineage>
</organism>
<gene>
    <name evidence="1" type="ORF">SAMN02745223_00406</name>
</gene>
<sequence>MAAASGACVNGIGNGNDTRCQLCAAAETVIGLTKSLAAHNTCSKTRVTAICPGPVDSPCLHQRGPQ</sequence>
<dbReference type="AlphaFoldDB" id="A0A1M4TKB9"/>
<dbReference type="InterPro" id="IPR036291">
    <property type="entry name" value="NAD(P)-bd_dom_sf"/>
</dbReference>
<dbReference type="SUPFAM" id="SSF51735">
    <property type="entry name" value="NAD(P)-binding Rossmann-fold domains"/>
    <property type="match status" value="1"/>
</dbReference>
<dbReference type="Proteomes" id="UP000184533">
    <property type="component" value="Unassembled WGS sequence"/>
</dbReference>
<evidence type="ECO:0000313" key="2">
    <source>
        <dbReference type="Proteomes" id="UP000184533"/>
    </source>
</evidence>
<evidence type="ECO:0000313" key="1">
    <source>
        <dbReference type="EMBL" id="SHE44952.1"/>
    </source>
</evidence>
<accession>A0A1M4TKB9</accession>